<evidence type="ECO:0000256" key="3">
    <source>
        <dbReference type="ARBA" id="ARBA00023163"/>
    </source>
</evidence>
<dbReference type="CDD" id="cd07377">
    <property type="entry name" value="WHTH_GntR"/>
    <property type="match status" value="1"/>
</dbReference>
<dbReference type="InterPro" id="IPR036390">
    <property type="entry name" value="WH_DNA-bd_sf"/>
</dbReference>
<dbReference type="Proteomes" id="UP000509579">
    <property type="component" value="Chromosome"/>
</dbReference>
<dbReference type="PANTHER" id="PTHR43537">
    <property type="entry name" value="TRANSCRIPTIONAL REGULATOR, GNTR FAMILY"/>
    <property type="match status" value="1"/>
</dbReference>
<evidence type="ECO:0000313" key="6">
    <source>
        <dbReference type="Proteomes" id="UP000509579"/>
    </source>
</evidence>
<feature type="domain" description="HTH gntR-type" evidence="4">
    <location>
        <begin position="2"/>
        <end position="70"/>
    </location>
</feature>
<dbReference type="Gene3D" id="1.20.120.530">
    <property type="entry name" value="GntR ligand-binding domain-like"/>
    <property type="match status" value="1"/>
</dbReference>
<dbReference type="EMBL" id="CP054840">
    <property type="protein sequence ID" value="QKV54968.1"/>
    <property type="molecule type" value="Genomic_DNA"/>
</dbReference>
<dbReference type="InterPro" id="IPR008920">
    <property type="entry name" value="TF_FadR/GntR_C"/>
</dbReference>
<evidence type="ECO:0000259" key="4">
    <source>
        <dbReference type="PROSITE" id="PS50949"/>
    </source>
</evidence>
<dbReference type="PRINTS" id="PR00035">
    <property type="entry name" value="HTHGNTR"/>
</dbReference>
<evidence type="ECO:0000313" key="5">
    <source>
        <dbReference type="EMBL" id="QKV54968.1"/>
    </source>
</evidence>
<dbReference type="SMART" id="SM00345">
    <property type="entry name" value="HTH_GNTR"/>
    <property type="match status" value="1"/>
</dbReference>
<reference evidence="5 6" key="1">
    <citation type="submission" date="2020-06" db="EMBL/GenBank/DDBJ databases">
        <title>Acidovorax antarctica sp. nov., isolated from Corinth ice sheet soil, Antarctic Fields Peninsula.</title>
        <authorList>
            <person name="Xu Q."/>
            <person name="Peng F."/>
        </authorList>
    </citation>
    <scope>NUCLEOTIDE SEQUENCE [LARGE SCALE GENOMIC DNA]</scope>
    <source>
        <strain evidence="5 6">16-35-5</strain>
    </source>
</reference>
<dbReference type="InterPro" id="IPR011711">
    <property type="entry name" value="GntR_C"/>
</dbReference>
<organism evidence="5 6">
    <name type="scientific">Comamonas antarctica</name>
    <dbReference type="NCBI Taxonomy" id="2743470"/>
    <lineage>
        <taxon>Bacteria</taxon>
        <taxon>Pseudomonadati</taxon>
        <taxon>Pseudomonadota</taxon>
        <taxon>Betaproteobacteria</taxon>
        <taxon>Burkholderiales</taxon>
        <taxon>Comamonadaceae</taxon>
        <taxon>Comamonas</taxon>
    </lineage>
</organism>
<dbReference type="GO" id="GO:0003700">
    <property type="term" value="F:DNA-binding transcription factor activity"/>
    <property type="evidence" value="ECO:0007669"/>
    <property type="project" value="InterPro"/>
</dbReference>
<dbReference type="Pfam" id="PF00392">
    <property type="entry name" value="GntR"/>
    <property type="match status" value="1"/>
</dbReference>
<name>A0A6N1X811_9BURK</name>
<dbReference type="PANTHER" id="PTHR43537:SF44">
    <property type="entry name" value="GNTR FAMILY REGULATORY PROTEIN"/>
    <property type="match status" value="1"/>
</dbReference>
<gene>
    <name evidence="5" type="ORF">HUK68_07070</name>
</gene>
<evidence type="ECO:0000256" key="2">
    <source>
        <dbReference type="ARBA" id="ARBA00023125"/>
    </source>
</evidence>
<accession>A0A6N1X811</accession>
<dbReference type="InterPro" id="IPR036388">
    <property type="entry name" value="WH-like_DNA-bd_sf"/>
</dbReference>
<keyword evidence="6" id="KW-1185">Reference proteome</keyword>
<dbReference type="InterPro" id="IPR000524">
    <property type="entry name" value="Tscrpt_reg_HTH_GntR"/>
</dbReference>
<dbReference type="PROSITE" id="PS50949">
    <property type="entry name" value="HTH_GNTR"/>
    <property type="match status" value="1"/>
</dbReference>
<proteinExistence type="predicted"/>
<keyword evidence="2" id="KW-0238">DNA-binding</keyword>
<keyword evidence="1" id="KW-0805">Transcription regulation</keyword>
<dbReference type="AlphaFoldDB" id="A0A6N1X811"/>
<dbReference type="SUPFAM" id="SSF48008">
    <property type="entry name" value="GntR ligand-binding domain-like"/>
    <property type="match status" value="1"/>
</dbReference>
<sequence>MRNFHHQIVDAVGASIVAGRYAEGAKLPTEPQLAETYGASRLIIREAMKSLAAKGLVSIRPRTGTHVLPRAEWNLFDPAVLGWQSEAPPDRQLIADLMELRQTIEPLAARLAAARARPEKVAEIRAAFEAMEKARTQASYIEADLRFHGAVVRACGNQFIMQLETALSAVWKTSFQASSDAWGSDAEALALHRTLLQSIEMRDAPAAEAAVLALIARAVVRIEHIEPR</sequence>
<keyword evidence="3" id="KW-0804">Transcription</keyword>
<dbReference type="Gene3D" id="1.10.10.10">
    <property type="entry name" value="Winged helix-like DNA-binding domain superfamily/Winged helix DNA-binding domain"/>
    <property type="match status" value="1"/>
</dbReference>
<dbReference type="Pfam" id="PF07729">
    <property type="entry name" value="FCD"/>
    <property type="match status" value="1"/>
</dbReference>
<dbReference type="GO" id="GO:0003677">
    <property type="term" value="F:DNA binding"/>
    <property type="evidence" value="ECO:0007669"/>
    <property type="project" value="UniProtKB-KW"/>
</dbReference>
<dbReference type="KEGG" id="aant:HUK68_07070"/>
<dbReference type="SUPFAM" id="SSF46785">
    <property type="entry name" value="Winged helix' DNA-binding domain"/>
    <property type="match status" value="1"/>
</dbReference>
<protein>
    <submittedName>
        <fullName evidence="5">FadR family transcriptional regulator</fullName>
    </submittedName>
</protein>
<dbReference type="SMART" id="SM00895">
    <property type="entry name" value="FCD"/>
    <property type="match status" value="1"/>
</dbReference>
<evidence type="ECO:0000256" key="1">
    <source>
        <dbReference type="ARBA" id="ARBA00023015"/>
    </source>
</evidence>